<name>A0ABU3ERZ5_9ENTE</name>
<evidence type="ECO:0000313" key="3">
    <source>
        <dbReference type="Proteomes" id="UP001256547"/>
    </source>
</evidence>
<reference evidence="2 3" key="1">
    <citation type="submission" date="2023-03" db="EMBL/GenBank/DDBJ databases">
        <authorList>
            <person name="Shen W."/>
            <person name="Cai J."/>
        </authorList>
    </citation>
    <scope>NUCLEOTIDE SEQUENCE [LARGE SCALE GENOMIC DNA]</scope>
    <source>
        <strain evidence="2 3">P72-2</strain>
    </source>
</reference>
<gene>
    <name evidence="2" type="ORF">P7D39_10630</name>
</gene>
<accession>A0ABU3ERZ5</accession>
<proteinExistence type="predicted"/>
<dbReference type="Proteomes" id="UP001256547">
    <property type="component" value="Unassembled WGS sequence"/>
</dbReference>
<feature type="transmembrane region" description="Helical" evidence="1">
    <location>
        <begin position="12"/>
        <end position="41"/>
    </location>
</feature>
<dbReference type="RefSeq" id="WP_002321670.1">
    <property type="nucleotide sequence ID" value="NZ_JARPYR010000022.1"/>
</dbReference>
<protein>
    <submittedName>
        <fullName evidence="2">Uncharacterized protein</fullName>
    </submittedName>
</protein>
<evidence type="ECO:0000256" key="1">
    <source>
        <dbReference type="SAM" id="Phobius"/>
    </source>
</evidence>
<sequence length="45" mass="5150">MEKYLKNPITWIGLVLVVTWFLTKSSEFLIFGVCVLLLVFASQSD</sequence>
<organism evidence="2 3">
    <name type="scientific">Enterococcus dongliensis</name>
    <dbReference type="NCBI Taxonomy" id="2559925"/>
    <lineage>
        <taxon>Bacteria</taxon>
        <taxon>Bacillati</taxon>
        <taxon>Bacillota</taxon>
        <taxon>Bacilli</taxon>
        <taxon>Lactobacillales</taxon>
        <taxon>Enterococcaceae</taxon>
        <taxon>Enterococcus</taxon>
    </lineage>
</organism>
<evidence type="ECO:0000313" key="2">
    <source>
        <dbReference type="EMBL" id="MDT2597456.1"/>
    </source>
</evidence>
<keyword evidence="1" id="KW-0472">Membrane</keyword>
<keyword evidence="1" id="KW-0812">Transmembrane</keyword>
<dbReference type="EMBL" id="JARPYR010000022">
    <property type="protein sequence ID" value="MDT2597456.1"/>
    <property type="molecule type" value="Genomic_DNA"/>
</dbReference>
<comment type="caution">
    <text evidence="2">The sequence shown here is derived from an EMBL/GenBank/DDBJ whole genome shotgun (WGS) entry which is preliminary data.</text>
</comment>
<keyword evidence="3" id="KW-1185">Reference proteome</keyword>
<keyword evidence="1" id="KW-1133">Transmembrane helix</keyword>